<evidence type="ECO:0000313" key="3">
    <source>
        <dbReference type="EMBL" id="CYV39546.1"/>
    </source>
</evidence>
<evidence type="ECO:0000313" key="5">
    <source>
        <dbReference type="Proteomes" id="UP000072618"/>
    </source>
</evidence>
<sequence>MGLFTDSLKVSSGLTLGHAATKIGIQKTLTVAEEHAENKVKTYQAKFFDPIVRDDLCHLEVDGQLENRIYPFPIKVSVINISEIQKDFQELTQDFNVQKIGVFAKRHPWVTGIAVLLLTVPFGLSDIGSIIGLSVFITIVRLIMARPKKYQKVLLEDAQQYWKIREYLRNALIVGELTPKDSVKKLLNARLVQRFPDTIEEIEAHAFNYRHGIKNN</sequence>
<proteinExistence type="predicted"/>
<dbReference type="Proteomes" id="UP000072618">
    <property type="component" value="Unassembled WGS sequence"/>
</dbReference>
<dbReference type="RefSeq" id="WP_044672640.1">
    <property type="nucleotide sequence ID" value="NZ_CEFF01000034.1"/>
</dbReference>
<evidence type="ECO:0000313" key="2">
    <source>
        <dbReference type="EMBL" id="CYU79973.1"/>
    </source>
</evidence>
<gene>
    <name evidence="2" type="ORF">ERS132394_01443</name>
    <name evidence="3" type="ORF">ERS132431_01212</name>
</gene>
<keyword evidence="1" id="KW-1133">Transmembrane helix</keyword>
<evidence type="ECO:0000313" key="4">
    <source>
        <dbReference type="Proteomes" id="UP000071533"/>
    </source>
</evidence>
<dbReference type="EMBL" id="FIGJ01000016">
    <property type="protein sequence ID" value="CYU79973.1"/>
    <property type="molecule type" value="Genomic_DNA"/>
</dbReference>
<dbReference type="Proteomes" id="UP000071533">
    <property type="component" value="Unassembled WGS sequence"/>
</dbReference>
<keyword evidence="1" id="KW-0472">Membrane</keyword>
<keyword evidence="1" id="KW-0812">Transmembrane</keyword>
<dbReference type="AlphaFoldDB" id="A0A0Z8FGJ9"/>
<protein>
    <submittedName>
        <fullName evidence="2">Uncharacterized protein</fullName>
    </submittedName>
</protein>
<feature type="transmembrane region" description="Helical" evidence="1">
    <location>
        <begin position="113"/>
        <end position="143"/>
    </location>
</feature>
<dbReference type="EMBL" id="FIHS01000013">
    <property type="protein sequence ID" value="CYV39546.1"/>
    <property type="molecule type" value="Genomic_DNA"/>
</dbReference>
<accession>A0A0Z8FGJ9</accession>
<name>A0A0Z8FGJ9_STRSU</name>
<organism evidence="2 5">
    <name type="scientific">Streptococcus suis</name>
    <dbReference type="NCBI Taxonomy" id="1307"/>
    <lineage>
        <taxon>Bacteria</taxon>
        <taxon>Bacillati</taxon>
        <taxon>Bacillota</taxon>
        <taxon>Bacilli</taxon>
        <taxon>Lactobacillales</taxon>
        <taxon>Streptococcaceae</taxon>
        <taxon>Streptococcus</taxon>
    </lineage>
</organism>
<reference evidence="4 5" key="1">
    <citation type="submission" date="2016-02" db="EMBL/GenBank/DDBJ databases">
        <authorList>
            <consortium name="Pathogen Informatics"/>
        </authorList>
    </citation>
    <scope>NUCLEOTIDE SEQUENCE [LARGE SCALE GENOMIC DNA]</scope>
    <source>
        <strain evidence="2 5">LSS32</strain>
        <strain evidence="3 4">LSS69</strain>
    </source>
</reference>
<evidence type="ECO:0000256" key="1">
    <source>
        <dbReference type="SAM" id="Phobius"/>
    </source>
</evidence>